<sequence>MFIVHANAVQCYRSLRPGSLHTMLKSAPRTTLSYINVPIHFTAGQFRGGCVRAELVEIQKADLGRKYARVDRRPLDPPPVVQLRLYRIHNEGTEHESEQEVQDYGNIQCLGLLCNVDLFPVPTQPDDSSESTSLPRLPRQLSPVVQPIHPFNNYPPPSILSTDRFPPSSSSSRILVSDAKLPLPPNVHLDSFQIFENTKCTAALSGATFVQPACIDYEGKKALVFPFSDLAVKIEGDFFLRYRIFDLFARTASLVDIPVQAECHGGPFRIYSTKEFPGLQPSTELSKQLSRYGVRLNTRETERKRKKKASESSAIPTRASKRKATRILQSESECD</sequence>
<evidence type="ECO:0000313" key="7">
    <source>
        <dbReference type="EMBL" id="KAG2095702.1"/>
    </source>
</evidence>
<evidence type="ECO:0000256" key="1">
    <source>
        <dbReference type="ARBA" id="ARBA00004123"/>
    </source>
</evidence>
<dbReference type="InterPro" id="IPR037525">
    <property type="entry name" value="Velvet_dom"/>
</dbReference>
<name>A0A9P7EYU0_9AGAM</name>
<dbReference type="RefSeq" id="XP_041287959.1">
    <property type="nucleotide sequence ID" value="XM_041429597.1"/>
</dbReference>
<keyword evidence="3" id="KW-0804">Transcription</keyword>
<keyword evidence="8" id="KW-1185">Reference proteome</keyword>
<evidence type="ECO:0000256" key="5">
    <source>
        <dbReference type="SAM" id="MobiDB-lite"/>
    </source>
</evidence>
<dbReference type="AlphaFoldDB" id="A0A9P7EYU0"/>
<proteinExistence type="predicted"/>
<reference evidence="7" key="1">
    <citation type="journal article" date="2020" name="New Phytol.">
        <title>Comparative genomics reveals dynamic genome evolution in host specialist ectomycorrhizal fungi.</title>
        <authorList>
            <person name="Lofgren L.A."/>
            <person name="Nguyen N.H."/>
            <person name="Vilgalys R."/>
            <person name="Ruytinx J."/>
            <person name="Liao H.L."/>
            <person name="Branco S."/>
            <person name="Kuo A."/>
            <person name="LaButti K."/>
            <person name="Lipzen A."/>
            <person name="Andreopoulos W."/>
            <person name="Pangilinan J."/>
            <person name="Riley R."/>
            <person name="Hundley H."/>
            <person name="Na H."/>
            <person name="Barry K."/>
            <person name="Grigoriev I.V."/>
            <person name="Stajich J.E."/>
            <person name="Kennedy P.G."/>
        </authorList>
    </citation>
    <scope>NUCLEOTIDE SEQUENCE</scope>
    <source>
        <strain evidence="7">FC423</strain>
    </source>
</reference>
<dbReference type="OrthoDB" id="5599552at2759"/>
<accession>A0A9P7EYU0</accession>
<dbReference type="PROSITE" id="PS51821">
    <property type="entry name" value="VELVET"/>
    <property type="match status" value="1"/>
</dbReference>
<comment type="subcellular location">
    <subcellularLocation>
        <location evidence="1">Nucleus</location>
    </subcellularLocation>
</comment>
<dbReference type="PANTHER" id="PTHR33572">
    <property type="entry name" value="SPORE DEVELOPMENT REGULATOR VOSA"/>
    <property type="match status" value="1"/>
</dbReference>
<feature type="domain" description="Velvet" evidence="6">
    <location>
        <begin position="48"/>
        <end position="299"/>
    </location>
</feature>
<comment type="caution">
    <text evidence="7">The sequence shown here is derived from an EMBL/GenBank/DDBJ whole genome shotgun (WGS) entry which is preliminary data.</text>
</comment>
<gene>
    <name evidence="7" type="ORF">F5147DRAFT_398081</name>
</gene>
<evidence type="ECO:0000313" key="8">
    <source>
        <dbReference type="Proteomes" id="UP000823399"/>
    </source>
</evidence>
<dbReference type="InterPro" id="IPR038491">
    <property type="entry name" value="Velvet_dom_sf"/>
</dbReference>
<dbReference type="Gene3D" id="2.60.40.3960">
    <property type="entry name" value="Velvet domain"/>
    <property type="match status" value="1"/>
</dbReference>
<feature type="region of interest" description="Disordered" evidence="5">
    <location>
        <begin position="299"/>
        <end position="335"/>
    </location>
</feature>
<organism evidence="7 8">
    <name type="scientific">Suillus discolor</name>
    <dbReference type="NCBI Taxonomy" id="1912936"/>
    <lineage>
        <taxon>Eukaryota</taxon>
        <taxon>Fungi</taxon>
        <taxon>Dikarya</taxon>
        <taxon>Basidiomycota</taxon>
        <taxon>Agaricomycotina</taxon>
        <taxon>Agaricomycetes</taxon>
        <taxon>Agaricomycetidae</taxon>
        <taxon>Boletales</taxon>
        <taxon>Suillineae</taxon>
        <taxon>Suillaceae</taxon>
        <taxon>Suillus</taxon>
    </lineage>
</organism>
<dbReference type="EMBL" id="JABBWM010000073">
    <property type="protein sequence ID" value="KAG2095702.1"/>
    <property type="molecule type" value="Genomic_DNA"/>
</dbReference>
<evidence type="ECO:0000256" key="3">
    <source>
        <dbReference type="ARBA" id="ARBA00023163"/>
    </source>
</evidence>
<dbReference type="PANTHER" id="PTHR33572:SF3">
    <property type="entry name" value="VELVET COMPLEX SUBUNIT B"/>
    <property type="match status" value="1"/>
</dbReference>
<evidence type="ECO:0000256" key="2">
    <source>
        <dbReference type="ARBA" id="ARBA00023015"/>
    </source>
</evidence>
<dbReference type="GO" id="GO:0005634">
    <property type="term" value="C:nucleus"/>
    <property type="evidence" value="ECO:0007669"/>
    <property type="project" value="UniProtKB-SubCell"/>
</dbReference>
<protein>
    <submittedName>
        <fullName evidence="7">Velvet factor-domain-containing protein</fullName>
    </submittedName>
</protein>
<evidence type="ECO:0000256" key="4">
    <source>
        <dbReference type="ARBA" id="ARBA00023242"/>
    </source>
</evidence>
<dbReference type="Pfam" id="PF11754">
    <property type="entry name" value="Velvet"/>
    <property type="match status" value="1"/>
</dbReference>
<dbReference type="GeneID" id="64691856"/>
<dbReference type="Proteomes" id="UP000823399">
    <property type="component" value="Unassembled WGS sequence"/>
</dbReference>
<evidence type="ECO:0000259" key="6">
    <source>
        <dbReference type="PROSITE" id="PS51821"/>
    </source>
</evidence>
<dbReference type="InterPro" id="IPR021740">
    <property type="entry name" value="Velvet"/>
</dbReference>
<keyword evidence="4" id="KW-0539">Nucleus</keyword>
<keyword evidence="2" id="KW-0805">Transcription regulation</keyword>